<dbReference type="InterPro" id="IPR028161">
    <property type="entry name" value="Met8-like"/>
</dbReference>
<dbReference type="Proteomes" id="UP000255036">
    <property type="component" value="Unassembled WGS sequence"/>
</dbReference>
<dbReference type="SUPFAM" id="SSF51735">
    <property type="entry name" value="NAD(P)-binding Rossmann-fold domains"/>
    <property type="match status" value="1"/>
</dbReference>
<dbReference type="SUPFAM" id="SSF75615">
    <property type="entry name" value="Siroheme synthase middle domains-like"/>
    <property type="match status" value="1"/>
</dbReference>
<dbReference type="GO" id="GO:0043115">
    <property type="term" value="F:precorrin-2 dehydrogenase activity"/>
    <property type="evidence" value="ECO:0007669"/>
    <property type="project" value="UniProtKB-EC"/>
</dbReference>
<evidence type="ECO:0000256" key="2">
    <source>
        <dbReference type="ARBA" id="ARBA00012400"/>
    </source>
</evidence>
<name>A0A371AYD6_9FIRM</name>
<dbReference type="GO" id="GO:0004325">
    <property type="term" value="F:ferrochelatase activity"/>
    <property type="evidence" value="ECO:0007669"/>
    <property type="project" value="InterPro"/>
</dbReference>
<keyword evidence="5" id="KW-0627">Porphyrin biosynthesis</keyword>
<evidence type="ECO:0000313" key="7">
    <source>
        <dbReference type="EMBL" id="RDU24549.1"/>
    </source>
</evidence>
<evidence type="ECO:0000313" key="8">
    <source>
        <dbReference type="Proteomes" id="UP000255036"/>
    </source>
</evidence>
<protein>
    <recommendedName>
        <fullName evidence="2">precorrin-2 dehydrogenase</fullName>
        <ecNumber evidence="2">1.3.1.76</ecNumber>
    </recommendedName>
</protein>
<dbReference type="InterPro" id="IPR006367">
    <property type="entry name" value="Sirohaem_synthase_N"/>
</dbReference>
<sequence>MKNHKFFPMFVDISQKRILVIGAGKIATRRIKILTDFANKITVVSPHISDEIQKLMKQGLINVRKREFCESDLQDADIVLAATNDRELNEKVGKSCLKNGIPVSVASHKELCSFYFPGIIKKDELVIGITASGEDHKKAKSIREKINENLNQWIE</sequence>
<comment type="pathway">
    <text evidence="1">Porphyrin-containing compound metabolism; siroheme biosynthesis; sirohydrochlorin from precorrin-2: step 1/1.</text>
</comment>
<dbReference type="Gene3D" id="3.40.50.720">
    <property type="entry name" value="NAD(P)-binding Rossmann-like Domain"/>
    <property type="match status" value="1"/>
</dbReference>
<evidence type="ECO:0000256" key="3">
    <source>
        <dbReference type="ARBA" id="ARBA00023002"/>
    </source>
</evidence>
<gene>
    <name evidence="7" type="ORF">DWV06_03545</name>
</gene>
<organism evidence="7 8">
    <name type="scientific">Anaerosacchariphilus polymeriproducens</name>
    <dbReference type="NCBI Taxonomy" id="1812858"/>
    <lineage>
        <taxon>Bacteria</taxon>
        <taxon>Bacillati</taxon>
        <taxon>Bacillota</taxon>
        <taxon>Clostridia</taxon>
        <taxon>Lachnospirales</taxon>
        <taxon>Lachnospiraceae</taxon>
        <taxon>Anaerosacchariphilus</taxon>
    </lineage>
</organism>
<dbReference type="RefSeq" id="WP_115480782.1">
    <property type="nucleotide sequence ID" value="NZ_QRCT01000012.1"/>
</dbReference>
<evidence type="ECO:0000256" key="1">
    <source>
        <dbReference type="ARBA" id="ARBA00005010"/>
    </source>
</evidence>
<evidence type="ECO:0000256" key="5">
    <source>
        <dbReference type="ARBA" id="ARBA00023244"/>
    </source>
</evidence>
<comment type="caution">
    <text evidence="7">The sequence shown here is derived from an EMBL/GenBank/DDBJ whole genome shotgun (WGS) entry which is preliminary data.</text>
</comment>
<dbReference type="PANTHER" id="PTHR35330:SF1">
    <property type="entry name" value="SIROHEME BIOSYNTHESIS PROTEIN MET8"/>
    <property type="match status" value="1"/>
</dbReference>
<dbReference type="GO" id="GO:0019354">
    <property type="term" value="P:siroheme biosynthetic process"/>
    <property type="evidence" value="ECO:0007669"/>
    <property type="project" value="UniProtKB-UniPathway"/>
</dbReference>
<evidence type="ECO:0000256" key="4">
    <source>
        <dbReference type="ARBA" id="ARBA00023027"/>
    </source>
</evidence>
<accession>A0A371AYD6</accession>
<dbReference type="PANTHER" id="PTHR35330">
    <property type="entry name" value="SIROHEME BIOSYNTHESIS PROTEIN MET8"/>
    <property type="match status" value="1"/>
</dbReference>
<comment type="catalytic activity">
    <reaction evidence="6">
        <text>precorrin-2 + NAD(+) = sirohydrochlorin + NADH + 2 H(+)</text>
        <dbReference type="Rhea" id="RHEA:15613"/>
        <dbReference type="ChEBI" id="CHEBI:15378"/>
        <dbReference type="ChEBI" id="CHEBI:57540"/>
        <dbReference type="ChEBI" id="CHEBI:57945"/>
        <dbReference type="ChEBI" id="CHEBI:58351"/>
        <dbReference type="ChEBI" id="CHEBI:58827"/>
        <dbReference type="EC" id="1.3.1.76"/>
    </reaction>
</comment>
<dbReference type="Pfam" id="PF13241">
    <property type="entry name" value="NAD_binding_7"/>
    <property type="match status" value="1"/>
</dbReference>
<keyword evidence="4" id="KW-0520">NAD</keyword>
<dbReference type="UniPathway" id="UPA00262">
    <property type="reaction ID" value="UER00222"/>
</dbReference>
<keyword evidence="3" id="KW-0560">Oxidoreductase</keyword>
<dbReference type="NCBIfam" id="TIGR01470">
    <property type="entry name" value="cysG_Nterm"/>
    <property type="match status" value="1"/>
</dbReference>
<proteinExistence type="predicted"/>
<dbReference type="OrthoDB" id="9773765at2"/>
<dbReference type="EMBL" id="QRCT01000012">
    <property type="protein sequence ID" value="RDU24549.1"/>
    <property type="molecule type" value="Genomic_DNA"/>
</dbReference>
<dbReference type="InterPro" id="IPR036291">
    <property type="entry name" value="NAD(P)-bd_dom_sf"/>
</dbReference>
<dbReference type="EC" id="1.3.1.76" evidence="2"/>
<reference evidence="7 8" key="1">
    <citation type="submission" date="2018-07" db="EMBL/GenBank/DDBJ databases">
        <title>Anaerosacharophilus polymeroproducens gen. nov. sp. nov., an anaerobic bacterium isolated from salt field.</title>
        <authorList>
            <person name="Kim W."/>
            <person name="Yang S.-H."/>
            <person name="Oh J."/>
            <person name="Lee J.-H."/>
            <person name="Kwon K.K."/>
        </authorList>
    </citation>
    <scope>NUCLEOTIDE SEQUENCE [LARGE SCALE GENOMIC DNA]</scope>
    <source>
        <strain evidence="7 8">MCWD5</strain>
    </source>
</reference>
<keyword evidence="8" id="KW-1185">Reference proteome</keyword>
<evidence type="ECO:0000256" key="6">
    <source>
        <dbReference type="ARBA" id="ARBA00047561"/>
    </source>
</evidence>
<dbReference type="AlphaFoldDB" id="A0A371AYD6"/>